<dbReference type="InterPro" id="IPR036691">
    <property type="entry name" value="Endo/exonu/phosph_ase_sf"/>
</dbReference>
<protein>
    <recommendedName>
        <fullName evidence="3">Endonuclease/exonuclease/phosphatase domain-containing protein</fullName>
    </recommendedName>
</protein>
<evidence type="ECO:0000313" key="2">
    <source>
        <dbReference type="Proteomes" id="UP000324832"/>
    </source>
</evidence>
<dbReference type="Gene3D" id="3.60.10.10">
    <property type="entry name" value="Endonuclease/exonuclease/phosphatase"/>
    <property type="match status" value="1"/>
</dbReference>
<dbReference type="EMBL" id="FZQP02001238">
    <property type="protein sequence ID" value="VVC92235.1"/>
    <property type="molecule type" value="Genomic_DNA"/>
</dbReference>
<reference evidence="1 2" key="1">
    <citation type="submission" date="2017-07" db="EMBL/GenBank/DDBJ databases">
        <authorList>
            <person name="Talla V."/>
            <person name="Backstrom N."/>
        </authorList>
    </citation>
    <scope>NUCLEOTIDE SEQUENCE [LARGE SCALE GENOMIC DNA]</scope>
</reference>
<sequence>MFENRSLNTGTDELVISLSKYEPDILALNETWIKEGEEALVPSVTNYRFFQKARTSQRRGEGVGWSKG</sequence>
<dbReference type="AlphaFoldDB" id="A0A5E4Q5A2"/>
<accession>A0A5E4Q5A2</accession>
<keyword evidence="2" id="KW-1185">Reference proteome</keyword>
<dbReference type="Proteomes" id="UP000324832">
    <property type="component" value="Unassembled WGS sequence"/>
</dbReference>
<proteinExistence type="predicted"/>
<evidence type="ECO:0000313" key="1">
    <source>
        <dbReference type="EMBL" id="VVC92235.1"/>
    </source>
</evidence>
<evidence type="ECO:0008006" key="3">
    <source>
        <dbReference type="Google" id="ProtNLM"/>
    </source>
</evidence>
<organism evidence="1 2">
    <name type="scientific">Leptidea sinapis</name>
    <dbReference type="NCBI Taxonomy" id="189913"/>
    <lineage>
        <taxon>Eukaryota</taxon>
        <taxon>Metazoa</taxon>
        <taxon>Ecdysozoa</taxon>
        <taxon>Arthropoda</taxon>
        <taxon>Hexapoda</taxon>
        <taxon>Insecta</taxon>
        <taxon>Pterygota</taxon>
        <taxon>Neoptera</taxon>
        <taxon>Endopterygota</taxon>
        <taxon>Lepidoptera</taxon>
        <taxon>Glossata</taxon>
        <taxon>Ditrysia</taxon>
        <taxon>Papilionoidea</taxon>
        <taxon>Pieridae</taxon>
        <taxon>Dismorphiinae</taxon>
        <taxon>Leptidea</taxon>
    </lineage>
</organism>
<gene>
    <name evidence="1" type="ORF">LSINAPIS_LOCUS4726</name>
</gene>
<name>A0A5E4Q5A2_9NEOP</name>